<comment type="caution">
    <text evidence="1">The sequence shown here is derived from an EMBL/GenBank/DDBJ whole genome shotgun (WGS) entry which is preliminary data.</text>
</comment>
<proteinExistence type="predicted"/>
<dbReference type="EMBL" id="JAMC01000001">
    <property type="protein sequence ID" value="KEJ91070.1"/>
    <property type="molecule type" value="Genomic_DNA"/>
</dbReference>
<evidence type="ECO:0000313" key="2">
    <source>
        <dbReference type="Proteomes" id="UP000027734"/>
    </source>
</evidence>
<name>A0A073INE4_9RHOB</name>
<dbReference type="Proteomes" id="UP000027734">
    <property type="component" value="Unassembled WGS sequence"/>
</dbReference>
<dbReference type="AlphaFoldDB" id="A0A073INE4"/>
<accession>A0A073INE4</accession>
<gene>
    <name evidence="1" type="ORF">DSW25_02440</name>
</gene>
<sequence>MPQKPALLHATLSSSAGGRRQIVCESYYRKLDLFNSKGWLVLAAPGLKELVIATMEGNVVCFPLMAWMWEEF</sequence>
<organism evidence="1 2">
    <name type="scientific">Sulfitobacter donghicola DSW-25 = KCTC 12864 = JCM 14565</name>
    <dbReference type="NCBI Taxonomy" id="1300350"/>
    <lineage>
        <taxon>Bacteria</taxon>
        <taxon>Pseudomonadati</taxon>
        <taxon>Pseudomonadota</taxon>
        <taxon>Alphaproteobacteria</taxon>
        <taxon>Rhodobacterales</taxon>
        <taxon>Roseobacteraceae</taxon>
        <taxon>Sulfitobacter</taxon>
    </lineage>
</organism>
<evidence type="ECO:0000313" key="1">
    <source>
        <dbReference type="EMBL" id="KEJ91070.1"/>
    </source>
</evidence>
<reference evidence="1 2" key="1">
    <citation type="submission" date="2014-01" db="EMBL/GenBank/DDBJ databases">
        <title>Sulfitobacter donghicola JCM 14565 Genome Sequencing.</title>
        <authorList>
            <person name="Lai Q."/>
            <person name="Hong Z."/>
        </authorList>
    </citation>
    <scope>NUCLEOTIDE SEQUENCE [LARGE SCALE GENOMIC DNA]</scope>
    <source>
        <strain evidence="1 2">JCM 14565</strain>
    </source>
</reference>
<protein>
    <submittedName>
        <fullName evidence="1">Uncharacterized protein</fullName>
    </submittedName>
</protein>
<keyword evidence="2" id="KW-1185">Reference proteome</keyword>